<dbReference type="InterPro" id="IPR023227">
    <property type="entry name" value="SAM_OH_AdoTrfase_C_sf"/>
</dbReference>
<comment type="caution">
    <text evidence="5">The sequence shown here is derived from an EMBL/GenBank/DDBJ whole genome shotgun (WGS) entry which is preliminary data.</text>
</comment>
<evidence type="ECO:0000259" key="3">
    <source>
        <dbReference type="Pfam" id="PF01887"/>
    </source>
</evidence>
<dbReference type="Gene3D" id="2.40.30.90">
    <property type="entry name" value="Bacterial fluorinating enzyme like"/>
    <property type="match status" value="1"/>
</dbReference>
<dbReference type="SUPFAM" id="SSF102522">
    <property type="entry name" value="Bacterial fluorinating enzyme, N-terminal domain"/>
    <property type="match status" value="1"/>
</dbReference>
<accession>A0A840ERP5</accession>
<organism evidence="5 6">
    <name type="scientific">Mesonia hippocampi</name>
    <dbReference type="NCBI Taxonomy" id="1628250"/>
    <lineage>
        <taxon>Bacteria</taxon>
        <taxon>Pseudomonadati</taxon>
        <taxon>Bacteroidota</taxon>
        <taxon>Flavobacteriia</taxon>
        <taxon>Flavobacteriales</taxon>
        <taxon>Flavobacteriaceae</taxon>
        <taxon>Mesonia</taxon>
    </lineage>
</organism>
<dbReference type="RefSeq" id="WP_183475665.1">
    <property type="nucleotide sequence ID" value="NZ_JACIFO010000001.1"/>
</dbReference>
<evidence type="ECO:0000259" key="4">
    <source>
        <dbReference type="Pfam" id="PF20257"/>
    </source>
</evidence>
<dbReference type="InterPro" id="IPR046469">
    <property type="entry name" value="SAM_HAT_N"/>
</dbReference>
<comment type="similarity">
    <text evidence="2">Belongs to the SAM hydrolase / SAM-dependent halogenase family.</text>
</comment>
<dbReference type="PANTHER" id="PTHR35092:SF1">
    <property type="entry name" value="CHLORINASE MJ1651"/>
    <property type="match status" value="1"/>
</dbReference>
<dbReference type="Pfam" id="PF01887">
    <property type="entry name" value="SAM_HAT_N"/>
    <property type="match status" value="1"/>
</dbReference>
<name>A0A840ERP5_9FLAO</name>
<dbReference type="PANTHER" id="PTHR35092">
    <property type="entry name" value="CHLORINASE MJ1651"/>
    <property type="match status" value="1"/>
</dbReference>
<keyword evidence="1" id="KW-0949">S-adenosyl-L-methionine</keyword>
<dbReference type="Gene3D" id="3.40.50.10790">
    <property type="entry name" value="S-adenosyl-l-methionine hydroxide adenosyltransferase, N-terminal"/>
    <property type="match status" value="1"/>
</dbReference>
<dbReference type="InterPro" id="IPR046470">
    <property type="entry name" value="SAM_HAT_C"/>
</dbReference>
<dbReference type="SUPFAM" id="SSF101852">
    <property type="entry name" value="Bacterial fluorinating enzyme, C-terminal domain"/>
    <property type="match status" value="1"/>
</dbReference>
<sequence length="276" mass="30432">MAIITLTSDFGYKDPSTAMVKGTILCELPNANIVDISHDISPFHIMEAAYVIKNAYKSFPKGSIHIISVDTEQTYNKKQIALFMDGHYFICANNGVLSLVASEINPDKIVEINIQENKNPSFPTLDTFVKVACHIARGGSLDVIGKNVISLEKLKAHKPIIYEQEQKIIAHIIYIDNYGNLVTNVSKKLFNQIGKGQTFIIDARSNKFTKIVASYSEVIKFDTENSNLNESGKKIALFNTASYLELAIYKSNPKTVGGAASLFGLGLSDTVTIKFN</sequence>
<proteinExistence type="inferred from homology"/>
<evidence type="ECO:0008006" key="7">
    <source>
        <dbReference type="Google" id="ProtNLM"/>
    </source>
</evidence>
<keyword evidence="6" id="KW-1185">Reference proteome</keyword>
<dbReference type="PIRSF" id="PIRSF006779">
    <property type="entry name" value="UCP006779"/>
    <property type="match status" value="1"/>
</dbReference>
<evidence type="ECO:0000313" key="6">
    <source>
        <dbReference type="Proteomes" id="UP000553034"/>
    </source>
</evidence>
<dbReference type="AlphaFoldDB" id="A0A840ERP5"/>
<evidence type="ECO:0000256" key="2">
    <source>
        <dbReference type="ARBA" id="ARBA00024035"/>
    </source>
</evidence>
<evidence type="ECO:0000313" key="5">
    <source>
        <dbReference type="EMBL" id="MBB4118026.1"/>
    </source>
</evidence>
<gene>
    <name evidence="5" type="ORF">GGR32_000298</name>
</gene>
<feature type="domain" description="S-adenosyl-l-methionine hydroxide adenosyltransferase N-terminal" evidence="3">
    <location>
        <begin position="4"/>
        <end position="145"/>
    </location>
</feature>
<dbReference type="InterPro" id="IPR002747">
    <property type="entry name" value="SAM_OH_AdoTrfase"/>
</dbReference>
<reference evidence="5 6" key="1">
    <citation type="submission" date="2020-08" db="EMBL/GenBank/DDBJ databases">
        <title>Genomic Encyclopedia of Type Strains, Phase IV (KMG-IV): sequencing the most valuable type-strain genomes for metagenomic binning, comparative biology and taxonomic classification.</title>
        <authorList>
            <person name="Goeker M."/>
        </authorList>
    </citation>
    <scope>NUCLEOTIDE SEQUENCE [LARGE SCALE GENOMIC DNA]</scope>
    <source>
        <strain evidence="5 6">DSM 29568</strain>
    </source>
</reference>
<dbReference type="Proteomes" id="UP000553034">
    <property type="component" value="Unassembled WGS sequence"/>
</dbReference>
<dbReference type="EMBL" id="JACIFO010000001">
    <property type="protein sequence ID" value="MBB4118026.1"/>
    <property type="molecule type" value="Genomic_DNA"/>
</dbReference>
<feature type="domain" description="S-adenosyl-l-methionine hydroxide adenosyltransferase C-terminal" evidence="4">
    <location>
        <begin position="171"/>
        <end position="272"/>
    </location>
</feature>
<dbReference type="InterPro" id="IPR023228">
    <property type="entry name" value="SAM_OH_AdoTrfase_N_sf"/>
</dbReference>
<evidence type="ECO:0000256" key="1">
    <source>
        <dbReference type="ARBA" id="ARBA00022691"/>
    </source>
</evidence>
<dbReference type="Pfam" id="PF20257">
    <property type="entry name" value="SAM_HAT_C"/>
    <property type="match status" value="1"/>
</dbReference>
<protein>
    <recommendedName>
        <fullName evidence="7">SAM-dependent chlorinase/fluorinase</fullName>
    </recommendedName>
</protein>